<evidence type="ECO:0000313" key="2">
    <source>
        <dbReference type="Proteomes" id="UP000034798"/>
    </source>
</evidence>
<comment type="caution">
    <text evidence="1">The sequence shown here is derived from an EMBL/GenBank/DDBJ whole genome shotgun (WGS) entry which is preliminary data.</text>
</comment>
<gene>
    <name evidence="1" type="ORF">UR91_C0019G0005</name>
</gene>
<dbReference type="EMBL" id="LBQZ01000019">
    <property type="protein sequence ID" value="KKP88400.1"/>
    <property type="molecule type" value="Genomic_DNA"/>
</dbReference>
<reference evidence="1 2" key="1">
    <citation type="journal article" date="2015" name="Nature">
        <title>rRNA introns, odd ribosomes, and small enigmatic genomes across a large radiation of phyla.</title>
        <authorList>
            <person name="Brown C.T."/>
            <person name="Hug L.A."/>
            <person name="Thomas B.C."/>
            <person name="Sharon I."/>
            <person name="Castelle C.J."/>
            <person name="Singh A."/>
            <person name="Wilkins M.J."/>
            <person name="Williams K.H."/>
            <person name="Banfield J.F."/>
        </authorList>
    </citation>
    <scope>NUCLEOTIDE SEQUENCE [LARGE SCALE GENOMIC DNA]</scope>
</reference>
<accession>A0A0G0FLV4</accession>
<name>A0A0G0FLV4_9BACT</name>
<sequence>MKGTGYKKIAITREADEGYPCNGLDVLSFPLEPMLCSGSKPPYLSARMATWSLEV</sequence>
<proteinExistence type="predicted"/>
<dbReference type="AlphaFoldDB" id="A0A0G0FLV4"/>
<protein>
    <submittedName>
        <fullName evidence="1">Uncharacterized protein</fullName>
    </submittedName>
</protein>
<dbReference type="Proteomes" id="UP000034798">
    <property type="component" value="Unassembled WGS sequence"/>
</dbReference>
<evidence type="ECO:0000313" key="1">
    <source>
        <dbReference type="EMBL" id="KKP88400.1"/>
    </source>
</evidence>
<organism evidence="1 2">
    <name type="scientific">Candidatus Nomurabacteria bacterium GW2011_GWC2_35_8</name>
    <dbReference type="NCBI Taxonomy" id="1618752"/>
    <lineage>
        <taxon>Bacteria</taxon>
        <taxon>Candidatus Nomuraibacteriota</taxon>
    </lineage>
</organism>